<reference evidence="2" key="1">
    <citation type="submission" date="2020-11" db="EMBL/GenBank/DDBJ databases">
        <authorList>
            <person name="Tran Van P."/>
        </authorList>
    </citation>
    <scope>NUCLEOTIDE SEQUENCE</scope>
</reference>
<dbReference type="AlphaFoldDB" id="A0A7R9MG36"/>
<dbReference type="EMBL" id="CAJPVJ010017832">
    <property type="protein sequence ID" value="CAG2176757.1"/>
    <property type="molecule type" value="Genomic_DNA"/>
</dbReference>
<evidence type="ECO:0008006" key="4">
    <source>
        <dbReference type="Google" id="ProtNLM"/>
    </source>
</evidence>
<dbReference type="EMBL" id="OC932657">
    <property type="protein sequence ID" value="CAD7659595.1"/>
    <property type="molecule type" value="Genomic_DNA"/>
</dbReference>
<proteinExistence type="predicted"/>
<evidence type="ECO:0000313" key="2">
    <source>
        <dbReference type="EMBL" id="CAD7659595.1"/>
    </source>
</evidence>
<protein>
    <recommendedName>
        <fullName evidence="4">Ionotropic glutamate receptor L-glutamate and glycine-binding domain-containing protein</fullName>
    </recommendedName>
</protein>
<keyword evidence="1" id="KW-1133">Transmembrane helix</keyword>
<sequence length="63" mass="7081">MATISKAPYKNYELIGGIYGLFFMTIAEYYNITYDVINNNGVWGAQPINNTWPGVIGMLQSKD</sequence>
<keyword evidence="1" id="KW-0812">Transmembrane</keyword>
<gene>
    <name evidence="2" type="ORF">ONB1V03_LOCUS16190</name>
</gene>
<feature type="transmembrane region" description="Helical" evidence="1">
    <location>
        <begin position="12"/>
        <end position="32"/>
    </location>
</feature>
<accession>A0A7R9MG36</accession>
<dbReference type="Proteomes" id="UP000728032">
    <property type="component" value="Unassembled WGS sequence"/>
</dbReference>
<evidence type="ECO:0000256" key="1">
    <source>
        <dbReference type="SAM" id="Phobius"/>
    </source>
</evidence>
<name>A0A7R9MG36_9ACAR</name>
<evidence type="ECO:0000313" key="3">
    <source>
        <dbReference type="Proteomes" id="UP000728032"/>
    </source>
</evidence>
<dbReference type="Gene3D" id="3.40.190.10">
    <property type="entry name" value="Periplasmic binding protein-like II"/>
    <property type="match status" value="1"/>
</dbReference>
<keyword evidence="1" id="KW-0472">Membrane</keyword>
<organism evidence="2">
    <name type="scientific">Oppiella nova</name>
    <dbReference type="NCBI Taxonomy" id="334625"/>
    <lineage>
        <taxon>Eukaryota</taxon>
        <taxon>Metazoa</taxon>
        <taxon>Ecdysozoa</taxon>
        <taxon>Arthropoda</taxon>
        <taxon>Chelicerata</taxon>
        <taxon>Arachnida</taxon>
        <taxon>Acari</taxon>
        <taxon>Acariformes</taxon>
        <taxon>Sarcoptiformes</taxon>
        <taxon>Oribatida</taxon>
        <taxon>Brachypylina</taxon>
        <taxon>Oppioidea</taxon>
        <taxon>Oppiidae</taxon>
        <taxon>Oppiella</taxon>
    </lineage>
</organism>
<keyword evidence="3" id="KW-1185">Reference proteome</keyword>